<evidence type="ECO:0000256" key="1">
    <source>
        <dbReference type="ARBA" id="ARBA00009646"/>
    </source>
</evidence>
<name>A0ABR3MK72_9TELE</name>
<comment type="similarity">
    <text evidence="1">Belongs to the beta/gamma-crystallin family.</text>
</comment>
<keyword evidence="2" id="KW-0677">Repeat</keyword>
<dbReference type="SUPFAM" id="SSF49695">
    <property type="entry name" value="gamma-Crystallin-like"/>
    <property type="match status" value="2"/>
</dbReference>
<dbReference type="EMBL" id="JAYMGO010000012">
    <property type="protein sequence ID" value="KAL1264549.1"/>
    <property type="molecule type" value="Genomic_DNA"/>
</dbReference>
<organism evidence="4 5">
    <name type="scientific">Cirrhinus molitorella</name>
    <name type="common">mud carp</name>
    <dbReference type="NCBI Taxonomy" id="172907"/>
    <lineage>
        <taxon>Eukaryota</taxon>
        <taxon>Metazoa</taxon>
        <taxon>Chordata</taxon>
        <taxon>Craniata</taxon>
        <taxon>Vertebrata</taxon>
        <taxon>Euteleostomi</taxon>
        <taxon>Actinopterygii</taxon>
        <taxon>Neopterygii</taxon>
        <taxon>Teleostei</taxon>
        <taxon>Ostariophysi</taxon>
        <taxon>Cypriniformes</taxon>
        <taxon>Cyprinidae</taxon>
        <taxon>Labeoninae</taxon>
        <taxon>Labeonini</taxon>
        <taxon>Cirrhinus</taxon>
    </lineage>
</organism>
<dbReference type="PANTHER" id="PTHR11818:SF107">
    <property type="entry name" value="CRYGMX PROTEIN"/>
    <property type="match status" value="1"/>
</dbReference>
<feature type="domain" description="Beta/gamma crystallin 'Greek key'" evidence="3">
    <location>
        <begin position="314"/>
        <end position="356"/>
    </location>
</feature>
<dbReference type="Pfam" id="PF00030">
    <property type="entry name" value="Crystall"/>
    <property type="match status" value="4"/>
</dbReference>
<dbReference type="InterPro" id="IPR050252">
    <property type="entry name" value="Beta/Gamma-Crystallin"/>
</dbReference>
<evidence type="ECO:0000313" key="5">
    <source>
        <dbReference type="Proteomes" id="UP001558613"/>
    </source>
</evidence>
<feature type="domain" description="Beta/gamma crystallin 'Greek key'" evidence="3">
    <location>
        <begin position="275"/>
        <end position="313"/>
    </location>
</feature>
<evidence type="ECO:0000259" key="3">
    <source>
        <dbReference type="PROSITE" id="PS50915"/>
    </source>
</evidence>
<evidence type="ECO:0000313" key="4">
    <source>
        <dbReference type="EMBL" id="KAL1264549.1"/>
    </source>
</evidence>
<evidence type="ECO:0000256" key="2">
    <source>
        <dbReference type="ARBA" id="ARBA00022737"/>
    </source>
</evidence>
<dbReference type="InterPro" id="IPR011024">
    <property type="entry name" value="G_crystallin-like"/>
</dbReference>
<reference evidence="4 5" key="1">
    <citation type="submission" date="2023-09" db="EMBL/GenBank/DDBJ databases">
        <authorList>
            <person name="Wang M."/>
        </authorList>
    </citation>
    <scope>NUCLEOTIDE SEQUENCE [LARGE SCALE GENOMIC DNA]</scope>
    <source>
        <strain evidence="4">GT-2023</strain>
        <tissue evidence="4">Liver</tissue>
    </source>
</reference>
<feature type="domain" description="Beta/gamma crystallin 'Greek key'" evidence="3">
    <location>
        <begin position="65"/>
        <end position="107"/>
    </location>
</feature>
<dbReference type="Proteomes" id="UP001558613">
    <property type="component" value="Unassembled WGS sequence"/>
</dbReference>
<dbReference type="InterPro" id="IPR001064">
    <property type="entry name" value="Beta/gamma_crystallin"/>
</dbReference>
<gene>
    <name evidence="4" type="ORF">QQF64_004904</name>
</gene>
<feature type="domain" description="Beta/gamma crystallin 'Greek key'" evidence="3">
    <location>
        <begin position="154"/>
        <end position="196"/>
    </location>
</feature>
<keyword evidence="5" id="KW-1185">Reference proteome</keyword>
<dbReference type="SMART" id="SM00247">
    <property type="entry name" value="XTALbg"/>
    <property type="match status" value="4"/>
</dbReference>
<feature type="domain" description="Beta/gamma crystallin 'Greek key'" evidence="3">
    <location>
        <begin position="403"/>
        <end position="445"/>
    </location>
</feature>
<dbReference type="Gene3D" id="2.60.20.10">
    <property type="entry name" value="Crystallins"/>
    <property type="match status" value="4"/>
</dbReference>
<dbReference type="PANTHER" id="PTHR11818">
    <property type="entry name" value="BETA/GAMMA CRYSTALLIN"/>
    <property type="match status" value="1"/>
</dbReference>
<comment type="caution">
    <text evidence="4">The sequence shown here is derived from an EMBL/GenBank/DDBJ whole genome shotgun (WGS) entry which is preliminary data.</text>
</comment>
<accession>A0ABR3MK72</accession>
<proteinExistence type="inferred from homology"/>
<protein>
    <recommendedName>
        <fullName evidence="3">Beta/gamma crystallin 'Greek key' domain-containing protein</fullName>
    </recommendedName>
</protein>
<feature type="domain" description="Beta/gamma crystallin 'Greek key'" evidence="3">
    <location>
        <begin position="362"/>
        <end position="402"/>
    </location>
</feature>
<sequence>MYTSVEEYKRSTRTSMGVQQNGVDILLCSHGKGSNFQGRSYECSADCTDTYRYFNCCNSIRVMGGYWVAYEKPYYMGYQYVLGRGEYPNFHHWMGFNSCIRSCQMFPPYRGAYRMRIYNRPEMYGHMMEFTDDCPNVYDRFGYHGIYSCNCMEGYWTFYEHPNYRGRQYFLRPGEYRACSEWGCMNPMIGSFRRMRSSLITEKCSGAVFGEREGEKSLQRHKGGQIYSHIHSIEHIVLTRQSFVSHTQSPDPRRVYKEVLTSEMVWSAPRTVTMGKITFFEEKNFQGRHYDCTGDCNDMQAHFSRCNSIQVESGSWVAYEKPNYGGYQYMLSKGEYPDFQHWAGFNDCIRSCRLVPPYTGNYRMKIFERSDFGGQAMELNEDCPDLRQRFHNGDVSSANVMEGYWILHEHPNYTGRQFYLRPGEYRRYVEWGSPSPTMGSLRRVTDNN</sequence>
<dbReference type="PRINTS" id="PR01367">
    <property type="entry name" value="BGCRYSTALLIN"/>
</dbReference>
<dbReference type="PROSITE" id="PS50915">
    <property type="entry name" value="CRYSTALLIN_BETA_GAMMA"/>
    <property type="match status" value="6"/>
</dbReference>